<organism evidence="1 2">
    <name type="scientific">Dreissena polymorpha</name>
    <name type="common">Zebra mussel</name>
    <name type="synonym">Mytilus polymorpha</name>
    <dbReference type="NCBI Taxonomy" id="45954"/>
    <lineage>
        <taxon>Eukaryota</taxon>
        <taxon>Metazoa</taxon>
        <taxon>Spiralia</taxon>
        <taxon>Lophotrochozoa</taxon>
        <taxon>Mollusca</taxon>
        <taxon>Bivalvia</taxon>
        <taxon>Autobranchia</taxon>
        <taxon>Heteroconchia</taxon>
        <taxon>Euheterodonta</taxon>
        <taxon>Imparidentia</taxon>
        <taxon>Neoheterodontei</taxon>
        <taxon>Myida</taxon>
        <taxon>Dreissenoidea</taxon>
        <taxon>Dreissenidae</taxon>
        <taxon>Dreissena</taxon>
    </lineage>
</organism>
<protein>
    <submittedName>
        <fullName evidence="1">Uncharacterized protein</fullName>
    </submittedName>
</protein>
<sequence>MFVAFGREDLGESVSNWFSDVCSSWKKVVLKKKLQGRSKLPRPGIELGTSGMVDQSVTTRPPHHLSVFVNQGLCCGFESH</sequence>
<dbReference type="EMBL" id="JAIWYP010000006">
    <property type="protein sequence ID" value="KAH3813055.1"/>
    <property type="molecule type" value="Genomic_DNA"/>
</dbReference>
<evidence type="ECO:0000313" key="2">
    <source>
        <dbReference type="Proteomes" id="UP000828390"/>
    </source>
</evidence>
<keyword evidence="2" id="KW-1185">Reference proteome</keyword>
<reference evidence="1" key="1">
    <citation type="journal article" date="2019" name="bioRxiv">
        <title>The Genome of the Zebra Mussel, Dreissena polymorpha: A Resource for Invasive Species Research.</title>
        <authorList>
            <person name="McCartney M.A."/>
            <person name="Auch B."/>
            <person name="Kono T."/>
            <person name="Mallez S."/>
            <person name="Zhang Y."/>
            <person name="Obille A."/>
            <person name="Becker A."/>
            <person name="Abrahante J.E."/>
            <person name="Garbe J."/>
            <person name="Badalamenti J.P."/>
            <person name="Herman A."/>
            <person name="Mangelson H."/>
            <person name="Liachko I."/>
            <person name="Sullivan S."/>
            <person name="Sone E.D."/>
            <person name="Koren S."/>
            <person name="Silverstein K.A.T."/>
            <person name="Beckman K.B."/>
            <person name="Gohl D.M."/>
        </authorList>
    </citation>
    <scope>NUCLEOTIDE SEQUENCE</scope>
    <source>
        <strain evidence="1">Duluth1</strain>
        <tissue evidence="1">Whole animal</tissue>
    </source>
</reference>
<accession>A0A9D4G9K6</accession>
<reference evidence="1" key="2">
    <citation type="submission" date="2020-11" db="EMBL/GenBank/DDBJ databases">
        <authorList>
            <person name="McCartney M.A."/>
            <person name="Auch B."/>
            <person name="Kono T."/>
            <person name="Mallez S."/>
            <person name="Becker A."/>
            <person name="Gohl D.M."/>
            <person name="Silverstein K.A.T."/>
            <person name="Koren S."/>
            <person name="Bechman K.B."/>
            <person name="Herman A."/>
            <person name="Abrahante J.E."/>
            <person name="Garbe J."/>
        </authorList>
    </citation>
    <scope>NUCLEOTIDE SEQUENCE</scope>
    <source>
        <strain evidence="1">Duluth1</strain>
        <tissue evidence="1">Whole animal</tissue>
    </source>
</reference>
<name>A0A9D4G9K6_DREPO</name>
<evidence type="ECO:0000313" key="1">
    <source>
        <dbReference type="EMBL" id="KAH3813055.1"/>
    </source>
</evidence>
<gene>
    <name evidence="1" type="ORF">DPMN_141504</name>
</gene>
<comment type="caution">
    <text evidence="1">The sequence shown here is derived from an EMBL/GenBank/DDBJ whole genome shotgun (WGS) entry which is preliminary data.</text>
</comment>
<proteinExistence type="predicted"/>
<dbReference type="AlphaFoldDB" id="A0A9D4G9K6"/>
<dbReference type="Proteomes" id="UP000828390">
    <property type="component" value="Unassembled WGS sequence"/>
</dbReference>